<evidence type="ECO:0000313" key="2">
    <source>
        <dbReference type="Proteomes" id="UP001139486"/>
    </source>
</evidence>
<protein>
    <submittedName>
        <fullName evidence="1">Uncharacterized protein</fullName>
    </submittedName>
</protein>
<dbReference type="RefSeq" id="WP_254289615.1">
    <property type="nucleotide sequence ID" value="NZ_JAMLDY010000014.1"/>
</dbReference>
<dbReference type="Proteomes" id="UP001139486">
    <property type="component" value="Unassembled WGS sequence"/>
</dbReference>
<gene>
    <name evidence="1" type="ORF">M9979_12105</name>
</gene>
<dbReference type="EMBL" id="JAMLDY010000014">
    <property type="protein sequence ID" value="MCP3735616.1"/>
    <property type="molecule type" value="Genomic_DNA"/>
</dbReference>
<accession>A0A9X2HQI9</accession>
<dbReference type="AlphaFoldDB" id="A0A9X2HQI9"/>
<proteinExistence type="predicted"/>
<sequence>MDAQRTGLATGIANSRNPNVWDRIGGVLQQPGMSGALLRAAGAAFNGGGLGGAIAAGSGYMDDQKAIDARAQQQAFNNDLATGEADLARLRQQQANDLGWAGVANQATAIDETGRHNRAGEMIDANGQRIQLHGIDTQAATTQRGQNLDYDIAGRRIVQDDTNSQRSYGANIYGTNVGYMADAARTAAAGIGSKASAIPYTETKTKTPARNPWFGAATPATETTTHVPMVVAPSAAAAPASAVAALKANPNLRGQFEAKYGAGSAAQYLGGR</sequence>
<keyword evidence="2" id="KW-1185">Reference proteome</keyword>
<comment type="caution">
    <text evidence="1">The sequence shown here is derived from an EMBL/GenBank/DDBJ whole genome shotgun (WGS) entry which is preliminary data.</text>
</comment>
<name>A0A9X2HQI9_9SPHN</name>
<evidence type="ECO:0000313" key="1">
    <source>
        <dbReference type="EMBL" id="MCP3735616.1"/>
    </source>
</evidence>
<organism evidence="1 2">
    <name type="scientific">Sphingomonas liriopis</name>
    <dbReference type="NCBI Taxonomy" id="2949094"/>
    <lineage>
        <taxon>Bacteria</taxon>
        <taxon>Pseudomonadati</taxon>
        <taxon>Pseudomonadota</taxon>
        <taxon>Alphaproteobacteria</taxon>
        <taxon>Sphingomonadales</taxon>
        <taxon>Sphingomonadaceae</taxon>
        <taxon>Sphingomonas</taxon>
    </lineage>
</organism>
<reference evidence="1" key="1">
    <citation type="submission" date="2022-05" db="EMBL/GenBank/DDBJ databases">
        <title>Sphingomonas sp. strain RP10 Genome sequencing and assembly.</title>
        <authorList>
            <person name="Kim I."/>
        </authorList>
    </citation>
    <scope>NUCLEOTIDE SEQUENCE</scope>
    <source>
        <strain evidence="1">RP10</strain>
    </source>
</reference>